<dbReference type="InterPro" id="IPR036390">
    <property type="entry name" value="WH_DNA-bd_sf"/>
</dbReference>
<feature type="domain" description="Cyclic nucleotide-binding" evidence="4">
    <location>
        <begin position="22"/>
        <end position="125"/>
    </location>
</feature>
<dbReference type="CDD" id="cd00038">
    <property type="entry name" value="CAP_ED"/>
    <property type="match status" value="1"/>
</dbReference>
<dbReference type="AlphaFoldDB" id="A0A328UHQ9"/>
<name>A0A328UHQ9_9FIRM</name>
<dbReference type="Proteomes" id="UP000249377">
    <property type="component" value="Unassembled WGS sequence"/>
</dbReference>
<proteinExistence type="predicted"/>
<organism evidence="5 6">
    <name type="scientific">Hydrogeniiclostridium mannosilyticum</name>
    <dbReference type="NCBI Taxonomy" id="2764322"/>
    <lineage>
        <taxon>Bacteria</taxon>
        <taxon>Bacillati</taxon>
        <taxon>Bacillota</taxon>
        <taxon>Clostridia</taxon>
        <taxon>Eubacteriales</taxon>
        <taxon>Acutalibacteraceae</taxon>
        <taxon>Hydrogeniiclostridium</taxon>
    </lineage>
</organism>
<dbReference type="SUPFAM" id="SSF46785">
    <property type="entry name" value="Winged helix' DNA-binding domain"/>
    <property type="match status" value="1"/>
</dbReference>
<dbReference type="InterPro" id="IPR018490">
    <property type="entry name" value="cNMP-bd_dom_sf"/>
</dbReference>
<gene>
    <name evidence="5" type="ORF">DPQ25_02060</name>
</gene>
<dbReference type="InterPro" id="IPR012318">
    <property type="entry name" value="HTH_CRP"/>
</dbReference>
<keyword evidence="1" id="KW-0805">Transcription regulation</keyword>
<evidence type="ECO:0000256" key="3">
    <source>
        <dbReference type="ARBA" id="ARBA00023163"/>
    </source>
</evidence>
<evidence type="ECO:0000256" key="2">
    <source>
        <dbReference type="ARBA" id="ARBA00023125"/>
    </source>
</evidence>
<dbReference type="PROSITE" id="PS50042">
    <property type="entry name" value="CNMP_BINDING_3"/>
    <property type="match status" value="1"/>
</dbReference>
<evidence type="ECO:0000313" key="6">
    <source>
        <dbReference type="Proteomes" id="UP000249377"/>
    </source>
</evidence>
<protein>
    <submittedName>
        <fullName evidence="5">Crp/Fnr family transcriptional regulator</fullName>
    </submittedName>
</protein>
<reference evidence="5 6" key="1">
    <citation type="submission" date="2018-06" db="EMBL/GenBank/DDBJ databases">
        <title>Noncontiguous genome sequence of Ruminococcaceae bacterium ASD2818.</title>
        <authorList>
            <person name="Chaplin A.V."/>
            <person name="Sokolova S.R."/>
            <person name="Kochetkova T.O."/>
            <person name="Goltsov A.Y."/>
            <person name="Trofimov D.Y."/>
            <person name="Efimov B.A."/>
        </authorList>
    </citation>
    <scope>NUCLEOTIDE SEQUENCE [LARGE SCALE GENOMIC DNA]</scope>
    <source>
        <strain evidence="5 6">ASD2818</strain>
    </source>
</reference>
<keyword evidence="3" id="KW-0804">Transcription</keyword>
<dbReference type="InterPro" id="IPR014710">
    <property type="entry name" value="RmlC-like_jellyroll"/>
</dbReference>
<dbReference type="EMBL" id="QLYR01000001">
    <property type="protein sequence ID" value="RAQ30312.1"/>
    <property type="molecule type" value="Genomic_DNA"/>
</dbReference>
<dbReference type="SMART" id="SM00100">
    <property type="entry name" value="cNMP"/>
    <property type="match status" value="1"/>
</dbReference>
<keyword evidence="2" id="KW-0238">DNA-binding</keyword>
<sequence length="228" mass="25897">MRYLINIHSTIYRRMSMSKTSIFQGISASEKQALLLCFQPQQRTYAAGETILTYTPASQRLGILLSGSATLFCIDADGQQTTLELLAENDVFGEVFLLPTGRMAYYVEAHERASALLIDRRRLTQRCEKACPHHSLFLSNLLQIAASKAQAQAIHINILSQRSVRKRLLAYFDILSQQSRGTVCLLPMSYSALAEYICADRSAMMRELRKMREEHLIETEGRTVRLCR</sequence>
<dbReference type="Pfam" id="PF13545">
    <property type="entry name" value="HTH_Crp_2"/>
    <property type="match status" value="1"/>
</dbReference>
<evidence type="ECO:0000256" key="1">
    <source>
        <dbReference type="ARBA" id="ARBA00023015"/>
    </source>
</evidence>
<dbReference type="GO" id="GO:0006355">
    <property type="term" value="P:regulation of DNA-templated transcription"/>
    <property type="evidence" value="ECO:0007669"/>
    <property type="project" value="InterPro"/>
</dbReference>
<evidence type="ECO:0000313" key="5">
    <source>
        <dbReference type="EMBL" id="RAQ30312.1"/>
    </source>
</evidence>
<dbReference type="SUPFAM" id="SSF51206">
    <property type="entry name" value="cAMP-binding domain-like"/>
    <property type="match status" value="1"/>
</dbReference>
<dbReference type="Pfam" id="PF00027">
    <property type="entry name" value="cNMP_binding"/>
    <property type="match status" value="1"/>
</dbReference>
<keyword evidence="6" id="KW-1185">Reference proteome</keyword>
<accession>A0A328UHQ9</accession>
<dbReference type="GO" id="GO:0003677">
    <property type="term" value="F:DNA binding"/>
    <property type="evidence" value="ECO:0007669"/>
    <property type="project" value="UniProtKB-KW"/>
</dbReference>
<evidence type="ECO:0000259" key="4">
    <source>
        <dbReference type="PROSITE" id="PS50042"/>
    </source>
</evidence>
<comment type="caution">
    <text evidence="5">The sequence shown here is derived from an EMBL/GenBank/DDBJ whole genome shotgun (WGS) entry which is preliminary data.</text>
</comment>
<dbReference type="Gene3D" id="2.60.120.10">
    <property type="entry name" value="Jelly Rolls"/>
    <property type="match status" value="1"/>
</dbReference>
<dbReference type="InterPro" id="IPR000595">
    <property type="entry name" value="cNMP-bd_dom"/>
</dbReference>